<dbReference type="InterPro" id="IPR032179">
    <property type="entry name" value="Cry22Aa_Ig-like"/>
</dbReference>
<proteinExistence type="predicted"/>
<protein>
    <submittedName>
        <fullName evidence="3">DUF5011 domain-containing protein</fullName>
    </submittedName>
</protein>
<feature type="region of interest" description="Disordered" evidence="1">
    <location>
        <begin position="105"/>
        <end position="162"/>
    </location>
</feature>
<dbReference type="Proteomes" id="UP000661649">
    <property type="component" value="Unassembled WGS sequence"/>
</dbReference>
<sequence length="254" mass="28118">MKKKGLFILLGLICIAVVGGSGALFITRDKTGPKIIVSEDRKIAYSTDSDKTVLLDGVTAIDEKDGDVSDSLRVESVRNNEDGSLEVTYSAVDDSNNVTKLTCKVETLNQENSDEDAKEENTEASEENQEENQENTQQDEEDKEAQSQEEANQEEVDDSDSDTDAAIAALPEGSPQLRLSTHQVDLQVGASFQYMDYIESISDDKDETNELYRKIYLTGEVNTSQAGNYEISYYVTDSDKNQSNIEKLTVTVHE</sequence>
<evidence type="ECO:0000259" key="2">
    <source>
        <dbReference type="Pfam" id="PF16403"/>
    </source>
</evidence>
<evidence type="ECO:0000313" key="4">
    <source>
        <dbReference type="Proteomes" id="UP000661649"/>
    </source>
</evidence>
<accession>A0ABR7P759</accession>
<gene>
    <name evidence="3" type="ORF">H8712_00990</name>
</gene>
<comment type="caution">
    <text evidence="3">The sequence shown here is derived from an EMBL/GenBank/DDBJ whole genome shotgun (WGS) entry which is preliminary data.</text>
</comment>
<reference evidence="3 4" key="1">
    <citation type="submission" date="2020-08" db="EMBL/GenBank/DDBJ databases">
        <title>Genome public.</title>
        <authorList>
            <person name="Liu C."/>
            <person name="Sun Q."/>
        </authorList>
    </citation>
    <scope>NUCLEOTIDE SEQUENCE [LARGE SCALE GENOMIC DNA]</scope>
    <source>
        <strain evidence="3 4">3_YM_SP_D4_24.mj</strain>
    </source>
</reference>
<dbReference type="Pfam" id="PF16403">
    <property type="entry name" value="Bact_surface_Ig-like"/>
    <property type="match status" value="1"/>
</dbReference>
<feature type="compositionally biased region" description="Acidic residues" evidence="1">
    <location>
        <begin position="151"/>
        <end position="162"/>
    </location>
</feature>
<dbReference type="InterPro" id="IPR013783">
    <property type="entry name" value="Ig-like_fold"/>
</dbReference>
<name>A0ABR7P759_9FIRM</name>
<dbReference type="RefSeq" id="WP_117456312.1">
    <property type="nucleotide sequence ID" value="NZ_JACRTP010000001.1"/>
</dbReference>
<keyword evidence="4" id="KW-1185">Reference proteome</keyword>
<evidence type="ECO:0000256" key="1">
    <source>
        <dbReference type="SAM" id="MobiDB-lite"/>
    </source>
</evidence>
<feature type="domain" description="Pesticidal crystal protein Cry22Aa Ig-like" evidence="2">
    <location>
        <begin position="183"/>
        <end position="245"/>
    </location>
</feature>
<feature type="compositionally biased region" description="Acidic residues" evidence="1">
    <location>
        <begin position="112"/>
        <end position="143"/>
    </location>
</feature>
<evidence type="ECO:0000313" key="3">
    <source>
        <dbReference type="EMBL" id="MBC8627215.1"/>
    </source>
</evidence>
<dbReference type="Gene3D" id="2.60.40.10">
    <property type="entry name" value="Immunoglobulins"/>
    <property type="match status" value="2"/>
</dbReference>
<dbReference type="EMBL" id="JACRTP010000001">
    <property type="protein sequence ID" value="MBC8627215.1"/>
    <property type="molecule type" value="Genomic_DNA"/>
</dbReference>
<organism evidence="3 4">
    <name type="scientific">Blautia stercoris</name>
    <dbReference type="NCBI Taxonomy" id="871664"/>
    <lineage>
        <taxon>Bacteria</taxon>
        <taxon>Bacillati</taxon>
        <taxon>Bacillota</taxon>
        <taxon>Clostridia</taxon>
        <taxon>Lachnospirales</taxon>
        <taxon>Lachnospiraceae</taxon>
        <taxon>Blautia</taxon>
    </lineage>
</organism>